<dbReference type="EMBL" id="KN839850">
    <property type="protein sequence ID" value="KIJ63614.1"/>
    <property type="molecule type" value="Genomic_DNA"/>
</dbReference>
<dbReference type="AlphaFoldDB" id="A0A0C9VDL6"/>
<evidence type="ECO:0000313" key="2">
    <source>
        <dbReference type="EMBL" id="KIJ63614.1"/>
    </source>
</evidence>
<organism evidence="2 3">
    <name type="scientific">Hydnomerulius pinastri MD-312</name>
    <dbReference type="NCBI Taxonomy" id="994086"/>
    <lineage>
        <taxon>Eukaryota</taxon>
        <taxon>Fungi</taxon>
        <taxon>Dikarya</taxon>
        <taxon>Basidiomycota</taxon>
        <taxon>Agaricomycotina</taxon>
        <taxon>Agaricomycetes</taxon>
        <taxon>Agaricomycetidae</taxon>
        <taxon>Boletales</taxon>
        <taxon>Boletales incertae sedis</taxon>
        <taxon>Leucogyrophana</taxon>
    </lineage>
</organism>
<dbReference type="OrthoDB" id="94039at2759"/>
<reference evidence="2 3" key="1">
    <citation type="submission" date="2014-04" db="EMBL/GenBank/DDBJ databases">
        <title>Evolutionary Origins and Diversification of the Mycorrhizal Mutualists.</title>
        <authorList>
            <consortium name="DOE Joint Genome Institute"/>
            <consortium name="Mycorrhizal Genomics Consortium"/>
            <person name="Kohler A."/>
            <person name="Kuo A."/>
            <person name="Nagy L.G."/>
            <person name="Floudas D."/>
            <person name="Copeland A."/>
            <person name="Barry K.W."/>
            <person name="Cichocki N."/>
            <person name="Veneault-Fourrey C."/>
            <person name="LaButti K."/>
            <person name="Lindquist E.A."/>
            <person name="Lipzen A."/>
            <person name="Lundell T."/>
            <person name="Morin E."/>
            <person name="Murat C."/>
            <person name="Riley R."/>
            <person name="Ohm R."/>
            <person name="Sun H."/>
            <person name="Tunlid A."/>
            <person name="Henrissat B."/>
            <person name="Grigoriev I.V."/>
            <person name="Hibbett D.S."/>
            <person name="Martin F."/>
        </authorList>
    </citation>
    <scope>NUCLEOTIDE SEQUENCE [LARGE SCALE GENOMIC DNA]</scope>
    <source>
        <strain evidence="2 3">MD-312</strain>
    </source>
</reference>
<dbReference type="Gene3D" id="3.40.50.1820">
    <property type="entry name" value="alpha/beta hydrolase"/>
    <property type="match status" value="1"/>
</dbReference>
<accession>A0A0C9VDL6</accession>
<gene>
    <name evidence="2" type="ORF">HYDPIDRAFT_168423</name>
</gene>
<dbReference type="HOGENOM" id="CLU_032490_1_0_1"/>
<evidence type="ECO:0000313" key="3">
    <source>
        <dbReference type="Proteomes" id="UP000053820"/>
    </source>
</evidence>
<dbReference type="Pfam" id="PF12697">
    <property type="entry name" value="Abhydrolase_6"/>
    <property type="match status" value="1"/>
</dbReference>
<dbReference type="SUPFAM" id="SSF53474">
    <property type="entry name" value="alpha/beta-Hydrolases"/>
    <property type="match status" value="1"/>
</dbReference>
<feature type="domain" description="AB hydrolase-1" evidence="1">
    <location>
        <begin position="146"/>
        <end position="433"/>
    </location>
</feature>
<dbReference type="InterPro" id="IPR029058">
    <property type="entry name" value="AB_hydrolase_fold"/>
</dbReference>
<evidence type="ECO:0000259" key="1">
    <source>
        <dbReference type="Pfam" id="PF12697"/>
    </source>
</evidence>
<protein>
    <recommendedName>
        <fullName evidence="1">AB hydrolase-1 domain-containing protein</fullName>
    </recommendedName>
</protein>
<keyword evidence="3" id="KW-1185">Reference proteome</keyword>
<dbReference type="Proteomes" id="UP000053820">
    <property type="component" value="Unassembled WGS sequence"/>
</dbReference>
<name>A0A0C9VDL6_9AGAM</name>
<dbReference type="InterPro" id="IPR000073">
    <property type="entry name" value="AB_hydrolase_1"/>
</dbReference>
<proteinExistence type="predicted"/>
<sequence>MTPRTTTIPYTPSPEWESVNPRPLLPIHPHPNLSTLKTSPLPSPPRPTTFYSTSNATYLLSTHLIPGAYPRLVPDIPRPEIPQYTPGGSPGERQRMMADLARSVIERQASFTGGKLGVGLGEKALWNCVNRYVRTGGAGGGGVTLFLAHANGFPKEIWETMLRSLLDSPAGSMIEEVWSWEAAQHGDSALINAENLSGIFDWMDNARDIANFLLSYLPEEVKSEVLPTRLERLPESVSEARKEHGYRSRKIVVVGHSFGGCTSVRAALSFPKLFSSIILVDPVIVQGHTYPSDYLYSRVFGAFSRRERWASREEALSLFKRSSFFNTWNPEVLQLYVDHGLADDRKDGGVKLKMSGLHEGLCFANCQTPYEVWELLDKVDENITLRWVVPKDGIMSEEATRSRVWRRPANASNVVFHFAGHLIVQEAPAELAQDVSDFLLRKYGSRSKAML</sequence>